<evidence type="ECO:0000313" key="2">
    <source>
        <dbReference type="EMBL" id="QHC48426.1"/>
    </source>
</evidence>
<dbReference type="Proteomes" id="UP000464013">
    <property type="component" value="Chromosome"/>
</dbReference>
<dbReference type="AlphaFoldDB" id="A0A6I6SIF5"/>
<gene>
    <name evidence="2" type="ORF">EKK97_00835</name>
</gene>
<accession>A0A6I6SIF5</accession>
<dbReference type="KEGG" id="htx:EKK97_00835"/>
<evidence type="ECO:0000256" key="1">
    <source>
        <dbReference type="SAM" id="SignalP"/>
    </source>
</evidence>
<organism evidence="2 3">
    <name type="scientific">Billgrantia tianxiuensis</name>
    <dbReference type="NCBI Taxonomy" id="2497861"/>
    <lineage>
        <taxon>Bacteria</taxon>
        <taxon>Pseudomonadati</taxon>
        <taxon>Pseudomonadota</taxon>
        <taxon>Gammaproteobacteria</taxon>
        <taxon>Oceanospirillales</taxon>
        <taxon>Halomonadaceae</taxon>
        <taxon>Billgrantia</taxon>
    </lineage>
</organism>
<keyword evidence="3" id="KW-1185">Reference proteome</keyword>
<keyword evidence="1" id="KW-0732">Signal</keyword>
<reference evidence="2 3" key="1">
    <citation type="submission" date="2019-01" db="EMBL/GenBank/DDBJ databases">
        <title>Complete genome of a denitifying bacterium Halomons sp. BC-M4-5.</title>
        <authorList>
            <person name="Wang L."/>
            <person name="Shao Z."/>
        </authorList>
    </citation>
    <scope>NUCLEOTIDE SEQUENCE [LARGE SCALE GENOMIC DNA]</scope>
    <source>
        <strain evidence="2 3">BC-M4-5</strain>
    </source>
</reference>
<dbReference type="RefSeq" id="WP_159548022.1">
    <property type="nucleotide sequence ID" value="NZ_CP035042.1"/>
</dbReference>
<proteinExistence type="predicted"/>
<evidence type="ECO:0000313" key="3">
    <source>
        <dbReference type="Proteomes" id="UP000464013"/>
    </source>
</evidence>
<name>A0A6I6SIF5_9GAMM</name>
<protein>
    <submittedName>
        <fullName evidence="2">Uncharacterized protein</fullName>
    </submittedName>
</protein>
<feature type="chain" id="PRO_5026137175" evidence="1">
    <location>
        <begin position="26"/>
        <end position="185"/>
    </location>
</feature>
<sequence length="185" mass="20678">MGRYLHMMAGLASCAAALALSHAVAAEEPKGYRGAELGMSYDQVMAELESDAAVINLEAFETEEADRLIDAELQAPDEPETDLRYVFPAGGDQLALVVAFHPDVTDYPLVRERLEAQYGQPWEAEMTEWWFEQLKAGMPQEPNSLTMWGGDGGDGGEGRERGRLVRLWSFEDYLSVEYLDTRLLR</sequence>
<dbReference type="OrthoDB" id="6165742at2"/>
<dbReference type="EMBL" id="CP035042">
    <property type="protein sequence ID" value="QHC48426.1"/>
    <property type="molecule type" value="Genomic_DNA"/>
</dbReference>
<feature type="signal peptide" evidence="1">
    <location>
        <begin position="1"/>
        <end position="25"/>
    </location>
</feature>